<proteinExistence type="predicted"/>
<name>A0A137P710_CONC2</name>
<accession>A0A137P710</accession>
<evidence type="ECO:0000313" key="2">
    <source>
        <dbReference type="Proteomes" id="UP000070444"/>
    </source>
</evidence>
<keyword evidence="2" id="KW-1185">Reference proteome</keyword>
<reference evidence="1 2" key="1">
    <citation type="journal article" date="2015" name="Genome Biol. Evol.">
        <title>Phylogenomic analyses indicate that early fungi evolved digesting cell walls of algal ancestors of land plants.</title>
        <authorList>
            <person name="Chang Y."/>
            <person name="Wang S."/>
            <person name="Sekimoto S."/>
            <person name="Aerts A.L."/>
            <person name="Choi C."/>
            <person name="Clum A."/>
            <person name="LaButti K.M."/>
            <person name="Lindquist E.A."/>
            <person name="Yee Ngan C."/>
            <person name="Ohm R.A."/>
            <person name="Salamov A.A."/>
            <person name="Grigoriev I.V."/>
            <person name="Spatafora J.W."/>
            <person name="Berbee M.L."/>
        </authorList>
    </citation>
    <scope>NUCLEOTIDE SEQUENCE [LARGE SCALE GENOMIC DNA]</scope>
    <source>
        <strain evidence="1 2">NRRL 28638</strain>
    </source>
</reference>
<dbReference type="EMBL" id="KQ964492">
    <property type="protein sequence ID" value="KXN70796.1"/>
    <property type="molecule type" value="Genomic_DNA"/>
</dbReference>
<dbReference type="AlphaFoldDB" id="A0A137P710"/>
<dbReference type="Proteomes" id="UP000070444">
    <property type="component" value="Unassembled WGS sequence"/>
</dbReference>
<evidence type="ECO:0000313" key="1">
    <source>
        <dbReference type="EMBL" id="KXN70796.1"/>
    </source>
</evidence>
<sequence>MAKVSRRDDCKSINYGNSNSKIITVKECGSLLKFLEKIYERVDSNYRDDMFWSECGTYFITLNIMRYCSRFDKEEFNKHFKKVFISPSYKRSLEDMLSGVGPYKIRGFSNPFFFSQNSSAIAQSVQLNLENFDNSSELKNTIRNTIPELDLETDIENQLVYFDPSKVEEMNLSKDFLFKYRRCINR</sequence>
<protein>
    <submittedName>
        <fullName evidence="1">Uncharacterized protein</fullName>
    </submittedName>
</protein>
<organism evidence="1 2">
    <name type="scientific">Conidiobolus coronatus (strain ATCC 28846 / CBS 209.66 / NRRL 28638)</name>
    <name type="common">Delacroixia coronata</name>
    <dbReference type="NCBI Taxonomy" id="796925"/>
    <lineage>
        <taxon>Eukaryota</taxon>
        <taxon>Fungi</taxon>
        <taxon>Fungi incertae sedis</taxon>
        <taxon>Zoopagomycota</taxon>
        <taxon>Entomophthoromycotina</taxon>
        <taxon>Entomophthoromycetes</taxon>
        <taxon>Entomophthorales</taxon>
        <taxon>Ancylistaceae</taxon>
        <taxon>Conidiobolus</taxon>
    </lineage>
</organism>
<gene>
    <name evidence="1" type="ORF">CONCODRAFT_78655</name>
</gene>